<organism evidence="2">
    <name type="scientific">Trepomonas sp. PC1</name>
    <dbReference type="NCBI Taxonomy" id="1076344"/>
    <lineage>
        <taxon>Eukaryota</taxon>
        <taxon>Metamonada</taxon>
        <taxon>Diplomonadida</taxon>
        <taxon>Hexamitidae</taxon>
        <taxon>Hexamitinae</taxon>
        <taxon>Trepomonas</taxon>
    </lineage>
</organism>
<dbReference type="EMBL" id="GDID01001825">
    <property type="protein sequence ID" value="JAP94781.1"/>
    <property type="molecule type" value="Transcribed_RNA"/>
</dbReference>
<dbReference type="InterPro" id="IPR029058">
    <property type="entry name" value="AB_hydrolase_fold"/>
</dbReference>
<dbReference type="PANTHER" id="PTHR43798:SF33">
    <property type="entry name" value="HYDROLASE, PUTATIVE (AFU_ORTHOLOGUE AFUA_2G14860)-RELATED"/>
    <property type="match status" value="1"/>
</dbReference>
<dbReference type="Pfam" id="PF00561">
    <property type="entry name" value="Abhydrolase_1"/>
    <property type="match status" value="1"/>
</dbReference>
<dbReference type="InterPro" id="IPR000073">
    <property type="entry name" value="AB_hydrolase_1"/>
</dbReference>
<proteinExistence type="predicted"/>
<dbReference type="AlphaFoldDB" id="A0A146KHA4"/>
<reference evidence="2" key="1">
    <citation type="submission" date="2015-07" db="EMBL/GenBank/DDBJ databases">
        <title>Adaptation to a free-living lifestyle via gene acquisitions in the diplomonad Trepomonas sp. PC1.</title>
        <authorList>
            <person name="Xu F."/>
            <person name="Jerlstrom-Hultqvist J."/>
            <person name="Kolisko M."/>
            <person name="Simpson A.G.B."/>
            <person name="Roger A.J."/>
            <person name="Svard S.G."/>
            <person name="Andersson J.O."/>
        </authorList>
    </citation>
    <scope>NUCLEOTIDE SEQUENCE</scope>
    <source>
        <strain evidence="2">PC1</strain>
    </source>
</reference>
<feature type="domain" description="AB hydrolase-1" evidence="1">
    <location>
        <begin position="46"/>
        <end position="154"/>
    </location>
</feature>
<sequence length="290" mass="33708">MQKICNNFEEIPIQNFDLADTSFQFIKYKEKNINVFRQGLKNGPKLLFLHGFNYFVKMYSTIINELIQQFDVLSLDLPGHGLSDSFPFYDMDLQLDCIRFICAQQQFEDFIIAGHSMGAMISIFLFQSKTMSIKSCVAFAPPGLALEYTIGHIAVQSGLLKKIISQNTWFRLSMKEIENRSHKFYGRYKDALDKVFYEVVTDQKQKYVDRQNQMVSTMPWTKLQAVFKNADSKKLKIIVETTDTFVNTIKMIHFIQDNMTHAQLVIDEGIHKMCILKPKWACQQIVSMIE</sequence>
<accession>A0A146KHA4</accession>
<dbReference type="GO" id="GO:0016787">
    <property type="term" value="F:hydrolase activity"/>
    <property type="evidence" value="ECO:0007669"/>
    <property type="project" value="UniProtKB-KW"/>
</dbReference>
<name>A0A146KHA4_9EUKA</name>
<evidence type="ECO:0000259" key="1">
    <source>
        <dbReference type="Pfam" id="PF00561"/>
    </source>
</evidence>
<protein>
    <submittedName>
        <fullName evidence="2">Alpha/beta hydrolase family protein</fullName>
    </submittedName>
</protein>
<gene>
    <name evidence="2" type="ORF">TPC1_12445</name>
</gene>
<dbReference type="GO" id="GO:0016020">
    <property type="term" value="C:membrane"/>
    <property type="evidence" value="ECO:0007669"/>
    <property type="project" value="TreeGrafter"/>
</dbReference>
<dbReference type="PANTHER" id="PTHR43798">
    <property type="entry name" value="MONOACYLGLYCEROL LIPASE"/>
    <property type="match status" value="1"/>
</dbReference>
<dbReference type="InterPro" id="IPR050266">
    <property type="entry name" value="AB_hydrolase_sf"/>
</dbReference>
<keyword evidence="2" id="KW-0378">Hydrolase</keyword>
<evidence type="ECO:0000313" key="2">
    <source>
        <dbReference type="EMBL" id="JAP94781.1"/>
    </source>
</evidence>
<dbReference type="Gene3D" id="3.40.50.1820">
    <property type="entry name" value="alpha/beta hydrolase"/>
    <property type="match status" value="1"/>
</dbReference>
<dbReference type="SUPFAM" id="SSF53474">
    <property type="entry name" value="alpha/beta-Hydrolases"/>
    <property type="match status" value="1"/>
</dbReference>